<dbReference type="Gramene" id="KQK15357">
    <property type="protein sequence ID" value="KQK15357"/>
    <property type="gene ID" value="BRADI_1g22131v3"/>
</dbReference>
<evidence type="ECO:0000313" key="3">
    <source>
        <dbReference type="Proteomes" id="UP000008810"/>
    </source>
</evidence>
<sequence>MGANPPNIEFRRTIIGASLTAWEDLFDKLATAHLLDQPDSFSWRLSTSKVFCVKLFCKSVINSYCEFRHKILWKLKVLLNLRFFLGTIVEELFSQKRTLQREIGIATKDVFFVIK</sequence>
<reference evidence="1" key="2">
    <citation type="submission" date="2017-06" db="EMBL/GenBank/DDBJ databases">
        <title>WGS assembly of Brachypodium distachyon.</title>
        <authorList>
            <consortium name="The International Brachypodium Initiative"/>
            <person name="Lucas S."/>
            <person name="Harmon-Smith M."/>
            <person name="Lail K."/>
            <person name="Tice H."/>
            <person name="Grimwood J."/>
            <person name="Bruce D."/>
            <person name="Barry K."/>
            <person name="Shu S."/>
            <person name="Lindquist E."/>
            <person name="Wang M."/>
            <person name="Pitluck S."/>
            <person name="Vogel J.P."/>
            <person name="Garvin D.F."/>
            <person name="Mockler T.C."/>
            <person name="Schmutz J."/>
            <person name="Rokhsar D."/>
            <person name="Bevan M.W."/>
        </authorList>
    </citation>
    <scope>NUCLEOTIDE SEQUENCE</scope>
    <source>
        <strain evidence="1">Bd21</strain>
    </source>
</reference>
<dbReference type="EMBL" id="CM000880">
    <property type="protein sequence ID" value="KQK15357.1"/>
    <property type="molecule type" value="Genomic_DNA"/>
</dbReference>
<dbReference type="InParanoid" id="A0A0Q3GXW8"/>
<evidence type="ECO:0000313" key="2">
    <source>
        <dbReference type="EnsemblPlants" id="KQK15357"/>
    </source>
</evidence>
<reference evidence="1 2" key="1">
    <citation type="journal article" date="2010" name="Nature">
        <title>Genome sequencing and analysis of the model grass Brachypodium distachyon.</title>
        <authorList>
            <consortium name="International Brachypodium Initiative"/>
        </authorList>
    </citation>
    <scope>NUCLEOTIDE SEQUENCE [LARGE SCALE GENOMIC DNA]</scope>
    <source>
        <strain evidence="1 2">Bd21</strain>
    </source>
</reference>
<dbReference type="Proteomes" id="UP000008810">
    <property type="component" value="Chromosome 1"/>
</dbReference>
<name>A0A0Q3GXW8_BRADI</name>
<gene>
    <name evidence="1" type="ORF">BRADI_1g22131v3</name>
</gene>
<accession>A0A0Q3GXW8</accession>
<dbReference type="AlphaFoldDB" id="A0A0Q3GXW8"/>
<organism evidence="1">
    <name type="scientific">Brachypodium distachyon</name>
    <name type="common">Purple false brome</name>
    <name type="synonym">Trachynia distachya</name>
    <dbReference type="NCBI Taxonomy" id="15368"/>
    <lineage>
        <taxon>Eukaryota</taxon>
        <taxon>Viridiplantae</taxon>
        <taxon>Streptophyta</taxon>
        <taxon>Embryophyta</taxon>
        <taxon>Tracheophyta</taxon>
        <taxon>Spermatophyta</taxon>
        <taxon>Magnoliopsida</taxon>
        <taxon>Liliopsida</taxon>
        <taxon>Poales</taxon>
        <taxon>Poaceae</taxon>
        <taxon>BOP clade</taxon>
        <taxon>Pooideae</taxon>
        <taxon>Stipodae</taxon>
        <taxon>Brachypodieae</taxon>
        <taxon>Brachypodium</taxon>
    </lineage>
</organism>
<keyword evidence="3" id="KW-1185">Reference proteome</keyword>
<dbReference type="EnsemblPlants" id="KQK15357">
    <property type="protein sequence ID" value="KQK15357"/>
    <property type="gene ID" value="BRADI_1g22131v3"/>
</dbReference>
<proteinExistence type="predicted"/>
<evidence type="ECO:0000313" key="1">
    <source>
        <dbReference type="EMBL" id="KQK15357.1"/>
    </source>
</evidence>
<dbReference type="OrthoDB" id="1210636at2759"/>
<reference evidence="2" key="3">
    <citation type="submission" date="2018-08" db="UniProtKB">
        <authorList>
            <consortium name="EnsemblPlants"/>
        </authorList>
    </citation>
    <scope>IDENTIFICATION</scope>
    <source>
        <strain evidence="2">cv. Bd21</strain>
    </source>
</reference>
<protein>
    <submittedName>
        <fullName evidence="1 2">Uncharacterized protein</fullName>
    </submittedName>
</protein>